<evidence type="ECO:0000256" key="4">
    <source>
        <dbReference type="SAM" id="MobiDB-lite"/>
    </source>
</evidence>
<dbReference type="Proteomes" id="UP000224634">
    <property type="component" value="Unassembled WGS sequence"/>
</dbReference>
<evidence type="ECO:0000313" key="7">
    <source>
        <dbReference type="EMBL" id="PGH01880.1"/>
    </source>
</evidence>
<dbReference type="SMART" id="SM00490">
    <property type="entry name" value="HELICc"/>
    <property type="match status" value="1"/>
</dbReference>
<reference evidence="7 8" key="1">
    <citation type="submission" date="2017-10" db="EMBL/GenBank/DDBJ databases">
        <title>Comparative genomics in systemic dimorphic fungi from Ajellomycetaceae.</title>
        <authorList>
            <person name="Munoz J.F."/>
            <person name="Mcewen J.G."/>
            <person name="Clay O.K."/>
            <person name="Cuomo C.A."/>
        </authorList>
    </citation>
    <scope>NUCLEOTIDE SEQUENCE [LARGE SCALE GENOMIC DNA]</scope>
    <source>
        <strain evidence="7 8">UAMH7299</strain>
    </source>
</reference>
<dbReference type="AlphaFoldDB" id="A0A2B7WZ54"/>
<dbReference type="CDD" id="cd18793">
    <property type="entry name" value="SF2_C_SNF"/>
    <property type="match status" value="1"/>
</dbReference>
<keyword evidence="1" id="KW-0547">Nucleotide-binding</keyword>
<dbReference type="InterPro" id="IPR038718">
    <property type="entry name" value="SNF2-like_sf"/>
</dbReference>
<protein>
    <recommendedName>
        <fullName evidence="9">DNA repair protein rad5</fullName>
    </recommendedName>
</protein>
<dbReference type="Pfam" id="PF00271">
    <property type="entry name" value="Helicase_C"/>
    <property type="match status" value="1"/>
</dbReference>
<dbReference type="Gene3D" id="3.40.50.300">
    <property type="entry name" value="P-loop containing nucleotide triphosphate hydrolases"/>
    <property type="match status" value="1"/>
</dbReference>
<organism evidence="7 8">
    <name type="scientific">Polytolypa hystricis (strain UAMH7299)</name>
    <dbReference type="NCBI Taxonomy" id="1447883"/>
    <lineage>
        <taxon>Eukaryota</taxon>
        <taxon>Fungi</taxon>
        <taxon>Dikarya</taxon>
        <taxon>Ascomycota</taxon>
        <taxon>Pezizomycotina</taxon>
        <taxon>Eurotiomycetes</taxon>
        <taxon>Eurotiomycetidae</taxon>
        <taxon>Onygenales</taxon>
        <taxon>Onygenales incertae sedis</taxon>
        <taxon>Polytolypa</taxon>
    </lineage>
</organism>
<dbReference type="GO" id="GO:0016787">
    <property type="term" value="F:hydrolase activity"/>
    <property type="evidence" value="ECO:0007669"/>
    <property type="project" value="UniProtKB-KW"/>
</dbReference>
<dbReference type="OrthoDB" id="448448at2759"/>
<proteinExistence type="predicted"/>
<evidence type="ECO:0000256" key="2">
    <source>
        <dbReference type="ARBA" id="ARBA00022801"/>
    </source>
</evidence>
<dbReference type="InterPro" id="IPR000330">
    <property type="entry name" value="SNF2_N"/>
</dbReference>
<dbReference type="GO" id="GO:0008094">
    <property type="term" value="F:ATP-dependent activity, acting on DNA"/>
    <property type="evidence" value="ECO:0007669"/>
    <property type="project" value="TreeGrafter"/>
</dbReference>
<dbReference type="SUPFAM" id="SSF52540">
    <property type="entry name" value="P-loop containing nucleoside triphosphate hydrolases"/>
    <property type="match status" value="2"/>
</dbReference>
<sequence length="982" mass="108921">MSDCSLPKRVLEVQEDDMSEDYGIYPKRNKPEDLSAGHWGSRSLPQRPCGSSNIQILNDAIQQGEVCSGEPSIGRPQSNERSLAPQEIRRNSSPQSSFQRAEFQFSYAPQPENICFGMLRDIQIRIDSVRDNRSIMFGEIGRDNDVFASLELDIQEDRCSVLANGISIATMNTKTHFALKSLSSAKILRWTGIATQSELRQKLVAAAKSLAVRSSRLTCMMSILIFGPRSTAETTARELSRYHSFLQHPYPMPSHVVYENPQYLSMVGSSFANGALLPPISVEAFQPDTNISDEFDQDEMVGLAAVIDNLPKHDYLREADVDRSIRTELLSHQREAVDFVICRETVQYTKSKRLWRLEGSNSRRPVYKHIITGSRSPEPADMLGGILADGMGLGKTLTMIASIVATISRVEEPSMEKLHLNDKEANMSLTPTRSTLVIVPSVLLLDGWIEEIEKHVIPGTLTHYKYHGLGRCISPSSSLPYHIVLSTYGTVAADFGRGGGVLNRFHWHRLILDEAHVVRNSSTKQFKAIASLSASIRWCMTGTPIQNSLNDLASLIRFLRVPLLDDAVTFQKYIAGRSKMAGGFPKPDYGNLKLLLGALCLRRNMSSVLPSLGGTFIEHRPCLSEAERRAYDELAISCSESIKAAVNGPPTKGGTNMSILTAVLRLRIFCNTGFASPVNGTTEDLEAQLWPDEVATWFHQSGETICSACNSGILSSDTSDSHSVRERRLSSHRPLECQECDQRASGMGDVGSNSLDSQNLMNLDADDVMQDVQIENERCFGSANNTPHCDAYPSKLTALLADIREHYLEDKSIIFSVWRRSLDLVGKLFHENGILFSRVDGTMDLSQRKKALAEFLNNSSVRVLLMTIGTGAVGLNNLSIASRVHILEPQWNPSVEDQAIGRALRLGQGKKVCVIRYIMEKTVEESIESRQILKVQLSSKAGREFSDQELSASKRRIAYLQELGNTIESTILTKKMLVNTAT</sequence>
<feature type="domain" description="Helicase ATP-binding" evidence="5">
    <location>
        <begin position="376"/>
        <end position="562"/>
    </location>
</feature>
<dbReference type="PROSITE" id="PS51194">
    <property type="entry name" value="HELICASE_CTER"/>
    <property type="match status" value="1"/>
</dbReference>
<dbReference type="InterPro" id="IPR001650">
    <property type="entry name" value="Helicase_C-like"/>
</dbReference>
<feature type="region of interest" description="Disordered" evidence="4">
    <location>
        <begin position="68"/>
        <end position="97"/>
    </location>
</feature>
<evidence type="ECO:0000256" key="1">
    <source>
        <dbReference type="ARBA" id="ARBA00022741"/>
    </source>
</evidence>
<evidence type="ECO:0000313" key="8">
    <source>
        <dbReference type="Proteomes" id="UP000224634"/>
    </source>
</evidence>
<keyword evidence="2" id="KW-0378">Hydrolase</keyword>
<evidence type="ECO:0008006" key="9">
    <source>
        <dbReference type="Google" id="ProtNLM"/>
    </source>
</evidence>
<feature type="region of interest" description="Disordered" evidence="4">
    <location>
        <begin position="21"/>
        <end position="47"/>
    </location>
</feature>
<dbReference type="PANTHER" id="PTHR45626">
    <property type="entry name" value="TRANSCRIPTION TERMINATION FACTOR 2-RELATED"/>
    <property type="match status" value="1"/>
</dbReference>
<keyword evidence="8" id="KW-1185">Reference proteome</keyword>
<dbReference type="InterPro" id="IPR049730">
    <property type="entry name" value="SNF2/RAD54-like_C"/>
</dbReference>
<evidence type="ECO:0000259" key="5">
    <source>
        <dbReference type="PROSITE" id="PS51192"/>
    </source>
</evidence>
<dbReference type="GO" id="GO:0005634">
    <property type="term" value="C:nucleus"/>
    <property type="evidence" value="ECO:0007669"/>
    <property type="project" value="TreeGrafter"/>
</dbReference>
<dbReference type="PANTHER" id="PTHR45626:SF52">
    <property type="entry name" value="SINGLE-STRANDED DNA-DEPENDENT ATPASE (EUROFUNG)"/>
    <property type="match status" value="1"/>
</dbReference>
<dbReference type="STRING" id="1447883.A0A2B7WZ54"/>
<comment type="caution">
    <text evidence="7">The sequence shown here is derived from an EMBL/GenBank/DDBJ whole genome shotgun (WGS) entry which is preliminary data.</text>
</comment>
<dbReference type="PROSITE" id="PS51192">
    <property type="entry name" value="HELICASE_ATP_BIND_1"/>
    <property type="match status" value="1"/>
</dbReference>
<dbReference type="InterPro" id="IPR050628">
    <property type="entry name" value="SNF2_RAD54_helicase_TF"/>
</dbReference>
<accession>A0A2B7WZ54</accession>
<dbReference type="Gene3D" id="3.40.50.10810">
    <property type="entry name" value="Tandem AAA-ATPase domain"/>
    <property type="match status" value="1"/>
</dbReference>
<evidence type="ECO:0000256" key="3">
    <source>
        <dbReference type="ARBA" id="ARBA00022840"/>
    </source>
</evidence>
<evidence type="ECO:0000259" key="6">
    <source>
        <dbReference type="PROSITE" id="PS51194"/>
    </source>
</evidence>
<dbReference type="InterPro" id="IPR014001">
    <property type="entry name" value="Helicase_ATP-bd"/>
</dbReference>
<dbReference type="InterPro" id="IPR027417">
    <property type="entry name" value="P-loop_NTPase"/>
</dbReference>
<feature type="domain" description="Helicase C-terminal" evidence="6">
    <location>
        <begin position="795"/>
        <end position="951"/>
    </location>
</feature>
<dbReference type="Pfam" id="PF00176">
    <property type="entry name" value="SNF2-rel_dom"/>
    <property type="match status" value="1"/>
</dbReference>
<dbReference type="GO" id="GO:0006281">
    <property type="term" value="P:DNA repair"/>
    <property type="evidence" value="ECO:0007669"/>
    <property type="project" value="TreeGrafter"/>
</dbReference>
<dbReference type="SMART" id="SM00487">
    <property type="entry name" value="DEXDc"/>
    <property type="match status" value="1"/>
</dbReference>
<keyword evidence="3" id="KW-0067">ATP-binding</keyword>
<name>A0A2B7WZ54_POLH7</name>
<dbReference type="CDD" id="cd18008">
    <property type="entry name" value="DEXDc_SHPRH-like"/>
    <property type="match status" value="1"/>
</dbReference>
<gene>
    <name evidence="7" type="ORF">AJ80_08952</name>
</gene>
<dbReference type="EMBL" id="PDNA01000231">
    <property type="protein sequence ID" value="PGH01880.1"/>
    <property type="molecule type" value="Genomic_DNA"/>
</dbReference>
<dbReference type="GO" id="GO:0005524">
    <property type="term" value="F:ATP binding"/>
    <property type="evidence" value="ECO:0007669"/>
    <property type="project" value="UniProtKB-KW"/>
</dbReference>